<dbReference type="InterPro" id="IPR052353">
    <property type="entry name" value="Benzoxazolinone_Detox_Enz"/>
</dbReference>
<feature type="region of interest" description="Disordered" evidence="1">
    <location>
        <begin position="1"/>
        <end position="26"/>
    </location>
</feature>
<dbReference type="InterPro" id="IPR005302">
    <property type="entry name" value="MoCF_Sase_C"/>
</dbReference>
<keyword evidence="5" id="KW-1185">Reference proteome</keyword>
<dbReference type="Gene3D" id="2.40.33.20">
    <property type="entry name" value="PK beta-barrel domain-like"/>
    <property type="match status" value="1"/>
</dbReference>
<sequence>MGMQTRSGKKKPEVPTPKETKQAPEALVGRIGAIFARRSDLGDDLDEGEQRKVAAGKDHAHFDRVRVDEGTFTPEGLKGSTTFQNSKRFREKNSPVEDRAVCVVTSRMSAALEAHAAATPLRKPVSFGPGRLGEQLWVESDTLDTSVVCVGDEFGVFRGGADAPALVLRVASPRRPCSYVDSIHGGTYTRDGVRSFAARTGNAGIFCRVLGDGGAAAAGDELRLLKRPHPTWPLARLAKLVYSGKGLLSGKALPRSDWAGTAAELEEAAALPELAVLEWKEELNGMLGRKPIGQYAAAAPAPTRAAPDAAGGLGAVVALAIAGNAALLLLVAASVALG</sequence>
<evidence type="ECO:0000256" key="2">
    <source>
        <dbReference type="SAM" id="Phobius"/>
    </source>
</evidence>
<evidence type="ECO:0000313" key="4">
    <source>
        <dbReference type="EMBL" id="KAK7233509.1"/>
    </source>
</evidence>
<proteinExistence type="predicted"/>
<evidence type="ECO:0000256" key="1">
    <source>
        <dbReference type="SAM" id="MobiDB-lite"/>
    </source>
</evidence>
<keyword evidence="2" id="KW-1133">Transmembrane helix</keyword>
<dbReference type="EMBL" id="JBBJCI010000359">
    <property type="protein sequence ID" value="KAK7233509.1"/>
    <property type="molecule type" value="Genomic_DNA"/>
</dbReference>
<dbReference type="InterPro" id="IPR011037">
    <property type="entry name" value="Pyrv_Knase-like_insert_dom_sf"/>
</dbReference>
<dbReference type="Proteomes" id="UP001363151">
    <property type="component" value="Unassembled WGS sequence"/>
</dbReference>
<keyword evidence="2" id="KW-0472">Membrane</keyword>
<organism evidence="4 5">
    <name type="scientific">Aureococcus anophagefferens</name>
    <name type="common">Harmful bloom alga</name>
    <dbReference type="NCBI Taxonomy" id="44056"/>
    <lineage>
        <taxon>Eukaryota</taxon>
        <taxon>Sar</taxon>
        <taxon>Stramenopiles</taxon>
        <taxon>Ochrophyta</taxon>
        <taxon>Pelagophyceae</taxon>
        <taxon>Pelagomonadales</taxon>
        <taxon>Pelagomonadaceae</taxon>
        <taxon>Aureococcus</taxon>
    </lineage>
</organism>
<evidence type="ECO:0000313" key="5">
    <source>
        <dbReference type="Proteomes" id="UP001363151"/>
    </source>
</evidence>
<protein>
    <submittedName>
        <fullName evidence="4">Ornithine decarboxylase</fullName>
    </submittedName>
</protein>
<feature type="transmembrane region" description="Helical" evidence="2">
    <location>
        <begin position="313"/>
        <end position="337"/>
    </location>
</feature>
<feature type="compositionally biased region" description="Basic and acidic residues" evidence="1">
    <location>
        <begin position="10"/>
        <end position="22"/>
    </location>
</feature>
<dbReference type="SUPFAM" id="SSF50800">
    <property type="entry name" value="PK beta-barrel domain-like"/>
    <property type="match status" value="1"/>
</dbReference>
<evidence type="ECO:0000259" key="3">
    <source>
        <dbReference type="PROSITE" id="PS51340"/>
    </source>
</evidence>
<dbReference type="Pfam" id="PF03473">
    <property type="entry name" value="MOSC"/>
    <property type="match status" value="1"/>
</dbReference>
<reference evidence="4 5" key="1">
    <citation type="submission" date="2024-03" db="EMBL/GenBank/DDBJ databases">
        <title>Aureococcus anophagefferens CCMP1851 and Kratosvirus quantuckense: Draft genome of a second virus-susceptible host strain in the model system.</title>
        <authorList>
            <person name="Chase E."/>
            <person name="Truchon A.R."/>
            <person name="Schepens W."/>
            <person name="Wilhelm S.W."/>
        </authorList>
    </citation>
    <scope>NUCLEOTIDE SEQUENCE [LARGE SCALE GENOMIC DNA]</scope>
    <source>
        <strain evidence="4 5">CCMP1851</strain>
    </source>
</reference>
<dbReference type="PROSITE" id="PS51340">
    <property type="entry name" value="MOSC"/>
    <property type="match status" value="1"/>
</dbReference>
<dbReference type="PANTHER" id="PTHR30212:SF2">
    <property type="entry name" value="PROTEIN YIIM"/>
    <property type="match status" value="1"/>
</dbReference>
<name>A0ABR1FMJ4_AURAN</name>
<dbReference type="PANTHER" id="PTHR30212">
    <property type="entry name" value="PROTEIN YIIM"/>
    <property type="match status" value="1"/>
</dbReference>
<comment type="caution">
    <text evidence="4">The sequence shown here is derived from an EMBL/GenBank/DDBJ whole genome shotgun (WGS) entry which is preliminary data.</text>
</comment>
<keyword evidence="2" id="KW-0812">Transmembrane</keyword>
<accession>A0ABR1FMJ4</accession>
<gene>
    <name evidence="4" type="ORF">SO694_00104080</name>
</gene>
<feature type="domain" description="MOSC" evidence="3">
    <location>
        <begin position="64"/>
        <end position="225"/>
    </location>
</feature>